<keyword evidence="4 7" id="KW-0812">Transmembrane</keyword>
<feature type="transmembrane region" description="Helical" evidence="7">
    <location>
        <begin position="30"/>
        <end position="50"/>
    </location>
</feature>
<keyword evidence="6 7" id="KW-0472">Membrane</keyword>
<dbReference type="GO" id="GO:0015385">
    <property type="term" value="F:sodium:proton antiporter activity"/>
    <property type="evidence" value="ECO:0007669"/>
    <property type="project" value="TreeGrafter"/>
</dbReference>
<dbReference type="PANTHER" id="PTHR34702">
    <property type="entry name" value="NA(+)/H(+) ANTIPORTER SUBUNIT F1"/>
    <property type="match status" value="1"/>
</dbReference>
<evidence type="ECO:0000256" key="2">
    <source>
        <dbReference type="ARBA" id="ARBA00022448"/>
    </source>
</evidence>
<keyword evidence="3" id="KW-1003">Cell membrane</keyword>
<dbReference type="InterPro" id="IPR007208">
    <property type="entry name" value="MrpF/PhaF-like"/>
</dbReference>
<sequence>MMFLTAMFLLSLLIPVVLYSFVRARTLVDKVVALETLVFIVTAVLILDSFHSGSSVYIDAALVLSVFGFLSTVAIAKYLEEGSVFA</sequence>
<reference evidence="8" key="1">
    <citation type="journal article" date="2020" name="mSystems">
        <title>Genome- and Community-Level Interaction Insights into Carbon Utilization and Element Cycling Functions of Hydrothermarchaeota in Hydrothermal Sediment.</title>
        <authorList>
            <person name="Zhou Z."/>
            <person name="Liu Y."/>
            <person name="Xu W."/>
            <person name="Pan J."/>
            <person name="Luo Z.H."/>
            <person name="Li M."/>
        </authorList>
    </citation>
    <scope>NUCLEOTIDE SEQUENCE [LARGE SCALE GENOMIC DNA]</scope>
    <source>
        <strain evidence="8">SpSt-1074</strain>
    </source>
</reference>
<keyword evidence="2" id="KW-0813">Transport</keyword>
<dbReference type="AlphaFoldDB" id="A0A7J3VTR1"/>
<dbReference type="PANTHER" id="PTHR34702:SF1">
    <property type="entry name" value="NA(+)_H(+) ANTIPORTER SUBUNIT F"/>
    <property type="match status" value="1"/>
</dbReference>
<dbReference type="Pfam" id="PF04066">
    <property type="entry name" value="MrpF_PhaF"/>
    <property type="match status" value="1"/>
</dbReference>
<comment type="caution">
    <text evidence="8">The sequence shown here is derived from an EMBL/GenBank/DDBJ whole genome shotgun (WGS) entry which is preliminary data.</text>
</comment>
<evidence type="ECO:0000256" key="1">
    <source>
        <dbReference type="ARBA" id="ARBA00004651"/>
    </source>
</evidence>
<name>A0A7J3VTR1_CALS0</name>
<proteinExistence type="predicted"/>
<evidence type="ECO:0000256" key="5">
    <source>
        <dbReference type="ARBA" id="ARBA00022989"/>
    </source>
</evidence>
<feature type="transmembrane region" description="Helical" evidence="7">
    <location>
        <begin position="57"/>
        <end position="79"/>
    </location>
</feature>
<keyword evidence="5 7" id="KW-1133">Transmembrane helix</keyword>
<evidence type="ECO:0000256" key="7">
    <source>
        <dbReference type="SAM" id="Phobius"/>
    </source>
</evidence>
<dbReference type="GO" id="GO:0005886">
    <property type="term" value="C:plasma membrane"/>
    <property type="evidence" value="ECO:0007669"/>
    <property type="project" value="UniProtKB-SubCell"/>
</dbReference>
<gene>
    <name evidence="8" type="ORF">ENM31_03900</name>
</gene>
<comment type="subcellular location">
    <subcellularLocation>
        <location evidence="1">Cell membrane</location>
        <topology evidence="1">Multi-pass membrane protein</topology>
    </subcellularLocation>
</comment>
<evidence type="ECO:0000256" key="4">
    <source>
        <dbReference type="ARBA" id="ARBA00022692"/>
    </source>
</evidence>
<evidence type="ECO:0000313" key="8">
    <source>
        <dbReference type="EMBL" id="HHM44422.1"/>
    </source>
</evidence>
<accession>A0A7J3VTR1</accession>
<evidence type="ECO:0000256" key="3">
    <source>
        <dbReference type="ARBA" id="ARBA00022475"/>
    </source>
</evidence>
<protein>
    <recommendedName>
        <fullName evidence="9">Cation:proton antiporter</fullName>
    </recommendedName>
</protein>
<evidence type="ECO:0008006" key="9">
    <source>
        <dbReference type="Google" id="ProtNLM"/>
    </source>
</evidence>
<organism evidence="8">
    <name type="scientific">Caldiarchaeum subterraneum</name>
    <dbReference type="NCBI Taxonomy" id="311458"/>
    <lineage>
        <taxon>Archaea</taxon>
        <taxon>Nitrososphaerota</taxon>
        <taxon>Candidatus Caldarchaeales</taxon>
        <taxon>Candidatus Caldarchaeaceae</taxon>
        <taxon>Candidatus Caldarchaeum</taxon>
    </lineage>
</organism>
<evidence type="ECO:0000256" key="6">
    <source>
        <dbReference type="ARBA" id="ARBA00023136"/>
    </source>
</evidence>
<dbReference type="EMBL" id="DRXH01000133">
    <property type="protein sequence ID" value="HHM44422.1"/>
    <property type="molecule type" value="Genomic_DNA"/>
</dbReference>